<keyword evidence="2" id="KW-1185">Reference proteome</keyword>
<dbReference type="AlphaFoldDB" id="A0A147GWF1"/>
<comment type="caution">
    <text evidence="1">The sequence shown here is derived from an EMBL/GenBank/DDBJ whole genome shotgun (WGS) entry which is preliminary data.</text>
</comment>
<gene>
    <name evidence="1" type="ORF">NS331_11250</name>
</gene>
<reference evidence="1 2" key="1">
    <citation type="journal article" date="2016" name="Front. Microbiol.">
        <title>Genomic Resource of Rice Seed Associated Bacteria.</title>
        <authorList>
            <person name="Midha S."/>
            <person name="Bansal K."/>
            <person name="Sharma S."/>
            <person name="Kumar N."/>
            <person name="Patil P.P."/>
            <person name="Chaudhry V."/>
            <person name="Patil P.B."/>
        </authorList>
    </citation>
    <scope>NUCLEOTIDE SEQUENCE [LARGE SCALE GENOMIC DNA]</scope>
    <source>
        <strain evidence="1 2">NS331</strain>
    </source>
</reference>
<name>A0A147GWF1_9BURK</name>
<evidence type="ECO:0000313" key="2">
    <source>
        <dbReference type="Proteomes" id="UP000072741"/>
    </source>
</evidence>
<sequence length="437" mass="48462">MAFGQIAWADTPLPAGIYRVEPPLGNTDPPLPPDVRNFTIQIHRNAPAVRPDAVYALLARQTTESRTYPAWQVLLAPSAAAPKPSRTPDQGCTGYGFNDSGESDGICRNHAFKLNAGADGKSFTIDGYDQTQQLPPTYIEDKEPPSPQKIGAAALFGFNPNGHYIDSTEITHVQSRFTLQAPLDIQRILQLKRPVPLYPGRGATFPDEILDAGAQVGILHTDSQWMAVVRLKPDGSIVRGWLDRDTMDELRWIDQDATTGNFRFRVAFDAAGPEYDTERPAVAIEVRDASTGKRLQVFRDFYSESQEPSAKALELVDANFDGHPDLSIFGSSGGAGPNSSTNFFLFNPTTREFAYDAALSDLTQISIDPKSKTIFSASRGSCCSHYSSTWRYIQGRLTEVGNWSEEYTADGRWIEESTCKLSRGKMRCKFKRHRRKN</sequence>
<protein>
    <submittedName>
        <fullName evidence="1">Uncharacterized protein</fullName>
    </submittedName>
</protein>
<dbReference type="EMBL" id="LDSL01000065">
    <property type="protein sequence ID" value="KTT21746.1"/>
    <property type="molecule type" value="Genomic_DNA"/>
</dbReference>
<dbReference type="Proteomes" id="UP000072741">
    <property type="component" value="Unassembled WGS sequence"/>
</dbReference>
<dbReference type="InterPro" id="IPR058087">
    <property type="entry name" value="XAC2610_dom"/>
</dbReference>
<evidence type="ECO:0000313" key="1">
    <source>
        <dbReference type="EMBL" id="KTT21746.1"/>
    </source>
</evidence>
<organism evidence="1 2">
    <name type="scientific">Pseudacidovorax intermedius</name>
    <dbReference type="NCBI Taxonomy" id="433924"/>
    <lineage>
        <taxon>Bacteria</taxon>
        <taxon>Pseudomonadati</taxon>
        <taxon>Pseudomonadota</taxon>
        <taxon>Betaproteobacteria</taxon>
        <taxon>Burkholderiales</taxon>
        <taxon>Comamonadaceae</taxon>
        <taxon>Pseudacidovorax</taxon>
    </lineage>
</organism>
<dbReference type="NCBIfam" id="NF047539">
    <property type="entry name" value="XAC2610_fam"/>
    <property type="match status" value="1"/>
</dbReference>
<proteinExistence type="predicted"/>
<accession>A0A147GWF1</accession>